<dbReference type="PANTHER" id="PTHR13528:SF2">
    <property type="entry name" value="LARGE RIBOSOMAL SUBUNIT PROTEIN BL28M"/>
    <property type="match status" value="1"/>
</dbReference>
<dbReference type="InterPro" id="IPR037147">
    <property type="entry name" value="Ribosomal_bL28_sf"/>
</dbReference>
<dbReference type="Pfam" id="PF00830">
    <property type="entry name" value="Ribosomal_L28"/>
    <property type="match status" value="1"/>
</dbReference>
<dbReference type="SUPFAM" id="SSF143800">
    <property type="entry name" value="L28p-like"/>
    <property type="match status" value="1"/>
</dbReference>
<organism evidence="5 6">
    <name type="scientific">Arachis hypogaea</name>
    <name type="common">Peanut</name>
    <dbReference type="NCBI Taxonomy" id="3818"/>
    <lineage>
        <taxon>Eukaryota</taxon>
        <taxon>Viridiplantae</taxon>
        <taxon>Streptophyta</taxon>
        <taxon>Embryophyta</taxon>
        <taxon>Tracheophyta</taxon>
        <taxon>Spermatophyta</taxon>
        <taxon>Magnoliopsida</taxon>
        <taxon>eudicotyledons</taxon>
        <taxon>Gunneridae</taxon>
        <taxon>Pentapetalae</taxon>
        <taxon>rosids</taxon>
        <taxon>fabids</taxon>
        <taxon>Fabales</taxon>
        <taxon>Fabaceae</taxon>
        <taxon>Papilionoideae</taxon>
        <taxon>50 kb inversion clade</taxon>
        <taxon>dalbergioids sensu lato</taxon>
        <taxon>Dalbergieae</taxon>
        <taxon>Pterocarpus clade</taxon>
        <taxon>Arachis</taxon>
    </lineage>
</organism>
<dbReference type="PANTHER" id="PTHR13528">
    <property type="entry name" value="39S RIBOSOMAL PROTEIN L28, MITOCHONDRIAL"/>
    <property type="match status" value="1"/>
</dbReference>
<accession>A0A445DDN7</accession>
<dbReference type="SMR" id="A0A445DDN7"/>
<dbReference type="InterPro" id="IPR034704">
    <property type="entry name" value="Ribosomal_bL28/bL31-like_sf"/>
</dbReference>
<dbReference type="GO" id="GO:0003735">
    <property type="term" value="F:structural constituent of ribosome"/>
    <property type="evidence" value="ECO:0007669"/>
    <property type="project" value="InterPro"/>
</dbReference>
<keyword evidence="6" id="KW-1185">Reference proteome</keyword>
<evidence type="ECO:0000256" key="4">
    <source>
        <dbReference type="ARBA" id="ARBA00035269"/>
    </source>
</evidence>
<dbReference type="HAMAP" id="MF_00373">
    <property type="entry name" value="Ribosomal_bL28"/>
    <property type="match status" value="1"/>
</dbReference>
<dbReference type="Gene3D" id="2.30.170.40">
    <property type="entry name" value="Ribosomal protein L28/L24"/>
    <property type="match status" value="1"/>
</dbReference>
<keyword evidence="3" id="KW-0687">Ribonucleoprotein</keyword>
<sequence>MKNSITAEHPPGPPHFLSLCISLTRRPKTLILSSLRHPPPITHSPLFSSKNSHHPPLPNPSLPSLSIALSVRALSIAASLLLAVGRFCFSPPRRRRFCFSSPHRISPSLLLFNPLRTRACSENWSQVKEEMAFRGKEMMKKVLKRVGENNLNPRVKESLEKCIPRSKVVMGRAKRGLFAGRHIQFGNSVSEDGGNKTRRTWKPNVQEKRLFSYILDRHIQVKVTTHALCCIDKAGGIDEYLLKTPYQKMDTEIGVFWKAKMEKLYEELGEKEVVFFAPKDEAKFEQGFRDLKLSEKEARKETRRKMFAQISKHKLIGVESKDGQSIEDGEEILHSARKQLVPVSYVLAADKLKVGSYVSN</sequence>
<proteinExistence type="inferred from homology"/>
<comment type="caution">
    <text evidence="5">The sequence shown here is derived from an EMBL/GenBank/DDBJ whole genome shotgun (WGS) entry which is preliminary data.</text>
</comment>
<dbReference type="InterPro" id="IPR026569">
    <property type="entry name" value="Ribosomal_bL28"/>
</dbReference>
<gene>
    <name evidence="5" type="ORF">Ahy_A04g018409</name>
</gene>
<dbReference type="STRING" id="3818.A0A445DDN7"/>
<dbReference type="Proteomes" id="UP000289738">
    <property type="component" value="Chromosome A04"/>
</dbReference>
<keyword evidence="2" id="KW-0689">Ribosomal protein</keyword>
<name>A0A445DDN7_ARAHY</name>
<dbReference type="FunFam" id="2.30.170.40:FF:000003">
    <property type="entry name" value="54S ribosomal protein L24"/>
    <property type="match status" value="1"/>
</dbReference>
<protein>
    <recommendedName>
        <fullName evidence="4">Large ribosomal subunit protein bL28m</fullName>
    </recommendedName>
</protein>
<evidence type="ECO:0000313" key="6">
    <source>
        <dbReference type="Proteomes" id="UP000289738"/>
    </source>
</evidence>
<evidence type="ECO:0000313" key="5">
    <source>
        <dbReference type="EMBL" id="RYR61265.1"/>
    </source>
</evidence>
<evidence type="ECO:0000256" key="1">
    <source>
        <dbReference type="ARBA" id="ARBA00008760"/>
    </source>
</evidence>
<dbReference type="Gramene" id="arahy.Tifrunner.gnm2.ann2.Ah04g335800.1">
    <property type="protein sequence ID" value="arahy.Tifrunner.gnm2.ann2.Ah04g335800.1-CDS"/>
    <property type="gene ID" value="arahy.Tifrunner.gnm2.ann2.Ah04g335800"/>
</dbReference>
<evidence type="ECO:0000256" key="2">
    <source>
        <dbReference type="ARBA" id="ARBA00022980"/>
    </source>
</evidence>
<comment type="similarity">
    <text evidence="1">Belongs to the bacterial ribosomal protein bL28 family.</text>
</comment>
<dbReference type="AlphaFoldDB" id="A0A445DDN7"/>
<reference evidence="5 6" key="1">
    <citation type="submission" date="2019-01" db="EMBL/GenBank/DDBJ databases">
        <title>Sequencing of cultivated peanut Arachis hypogaea provides insights into genome evolution and oil improvement.</title>
        <authorList>
            <person name="Chen X."/>
        </authorList>
    </citation>
    <scope>NUCLEOTIDE SEQUENCE [LARGE SCALE GENOMIC DNA]</scope>
    <source>
        <strain evidence="6">cv. Fuhuasheng</strain>
        <tissue evidence="5">Leaves</tissue>
    </source>
</reference>
<dbReference type="GO" id="GO:0005762">
    <property type="term" value="C:mitochondrial large ribosomal subunit"/>
    <property type="evidence" value="ECO:0007669"/>
    <property type="project" value="TreeGrafter"/>
</dbReference>
<dbReference type="OrthoDB" id="361870at2759"/>
<evidence type="ECO:0000256" key="3">
    <source>
        <dbReference type="ARBA" id="ARBA00023274"/>
    </source>
</evidence>
<dbReference type="EMBL" id="SDMP01000004">
    <property type="protein sequence ID" value="RYR61265.1"/>
    <property type="molecule type" value="Genomic_DNA"/>
</dbReference>